<dbReference type="Pfam" id="PF07696">
    <property type="entry name" value="7TMR-DISMED2"/>
    <property type="match status" value="1"/>
</dbReference>
<feature type="domain" description="GGDEF" evidence="3">
    <location>
        <begin position="442"/>
        <end position="575"/>
    </location>
</feature>
<accession>A0A848H0K0</accession>
<comment type="caution">
    <text evidence="4">The sequence shown here is derived from an EMBL/GenBank/DDBJ whole genome shotgun (WGS) entry which is preliminary data.</text>
</comment>
<dbReference type="InterPro" id="IPR043128">
    <property type="entry name" value="Rev_trsase/Diguanyl_cyclase"/>
</dbReference>
<dbReference type="PROSITE" id="PS50887">
    <property type="entry name" value="GGDEF"/>
    <property type="match status" value="1"/>
</dbReference>
<reference evidence="4 5" key="1">
    <citation type="submission" date="2020-04" db="EMBL/GenBank/DDBJ databases">
        <title>Ramlibacter sp. G-1-2-2 isolated from soil.</title>
        <authorList>
            <person name="Dahal R.H."/>
        </authorList>
    </citation>
    <scope>NUCLEOTIDE SEQUENCE [LARGE SCALE GENOMIC DNA]</scope>
    <source>
        <strain evidence="4 5">G-1-2-2</strain>
    </source>
</reference>
<keyword evidence="2" id="KW-0732">Signal</keyword>
<keyword evidence="1" id="KW-0472">Membrane</keyword>
<feature type="transmembrane region" description="Helical" evidence="1">
    <location>
        <begin position="194"/>
        <end position="215"/>
    </location>
</feature>
<dbReference type="Pfam" id="PF00990">
    <property type="entry name" value="GGDEF"/>
    <property type="match status" value="1"/>
</dbReference>
<dbReference type="NCBIfam" id="TIGR00254">
    <property type="entry name" value="GGDEF"/>
    <property type="match status" value="1"/>
</dbReference>
<feature type="signal peptide" evidence="2">
    <location>
        <begin position="1"/>
        <end position="21"/>
    </location>
</feature>
<keyword evidence="5" id="KW-1185">Reference proteome</keyword>
<dbReference type="PROSITE" id="PS51257">
    <property type="entry name" value="PROKAR_LIPOPROTEIN"/>
    <property type="match status" value="1"/>
</dbReference>
<dbReference type="PANTHER" id="PTHR44757">
    <property type="entry name" value="DIGUANYLATE CYCLASE DGCP"/>
    <property type="match status" value="1"/>
</dbReference>
<evidence type="ECO:0000259" key="3">
    <source>
        <dbReference type="PROSITE" id="PS50887"/>
    </source>
</evidence>
<feature type="transmembrane region" description="Helical" evidence="1">
    <location>
        <begin position="344"/>
        <end position="362"/>
    </location>
</feature>
<evidence type="ECO:0000313" key="4">
    <source>
        <dbReference type="EMBL" id="NML43152.1"/>
    </source>
</evidence>
<keyword evidence="1" id="KW-0812">Transmembrane</keyword>
<sequence>MLRFVFQTLCALLLACATAMAAAPARLPAGDIPIAEPQGEEPTPLYPFMRSWIDDEGLAKIDQVEKQAETLPWTRRRAEQSDRLDGKALWLQFDARIADADEWFVEVGGAGIDRVQLFYRNKATGAWVVQEAGDSQPTSVWPIPGRYPTFELAPASNGVVRYWMRIEHTHLDFAAPVTLYRERTLLSKRDREQFLLGAYFGVSALLALAALASGLAFRDRAFLAFAAYIVVVGASQLARAGLGAEHIWPDWPYWNDLAVLAWPGLPVAAGLWFVRLVTEPARLSRGLDLGVFGLVAAILLAVALDAMLQTRGTMELVLIFSGLALAALVAMMVWGWIDGRDRDLRLIALGFLPLVVLALFPLARAFNLIPVSLLTRYAVFFGTALQMPVLYYALQVRSVRRREASVRAAALAHTDALTGLAHRGTLVGRLETSLVRARNQKVKLALLGVRIANLGAIADEFGREAVDKALVVAASHLRRCINDIEMAARVGDAEFAVLMEGPMDGPSVTSRAQQIVASGLRQTEALPAALTLKFNVTVALIPHEALDGATTLQWVVDALDLFEKDARKLIRPLNF</sequence>
<dbReference type="Pfam" id="PF07695">
    <property type="entry name" value="7TMR-DISM_7TM"/>
    <property type="match status" value="1"/>
</dbReference>
<dbReference type="Proteomes" id="UP000541185">
    <property type="component" value="Unassembled WGS sequence"/>
</dbReference>
<dbReference type="InterPro" id="IPR011623">
    <property type="entry name" value="7TMR_DISM_rcpt_extracell_dom1"/>
</dbReference>
<evidence type="ECO:0000256" key="1">
    <source>
        <dbReference type="SAM" id="Phobius"/>
    </source>
</evidence>
<dbReference type="EMBL" id="JABBFX010000001">
    <property type="protein sequence ID" value="NML43152.1"/>
    <property type="molecule type" value="Genomic_DNA"/>
</dbReference>
<evidence type="ECO:0000256" key="2">
    <source>
        <dbReference type="SAM" id="SignalP"/>
    </source>
</evidence>
<dbReference type="PANTHER" id="PTHR44757:SF2">
    <property type="entry name" value="BIOFILM ARCHITECTURE MAINTENANCE PROTEIN MBAA"/>
    <property type="match status" value="1"/>
</dbReference>
<feature type="transmembrane region" description="Helical" evidence="1">
    <location>
        <begin position="253"/>
        <end position="274"/>
    </location>
</feature>
<dbReference type="InterPro" id="IPR011622">
    <property type="entry name" value="7TMR_DISM_rcpt_extracell_dom2"/>
</dbReference>
<feature type="chain" id="PRO_5033035213" evidence="2">
    <location>
        <begin position="22"/>
        <end position="575"/>
    </location>
</feature>
<dbReference type="Gene3D" id="3.30.70.270">
    <property type="match status" value="1"/>
</dbReference>
<name>A0A848H0K0_9BURK</name>
<feature type="transmembrane region" description="Helical" evidence="1">
    <location>
        <begin position="286"/>
        <end position="304"/>
    </location>
</feature>
<keyword evidence="1" id="KW-1133">Transmembrane helix</keyword>
<dbReference type="Gene3D" id="2.60.40.2380">
    <property type="match status" value="1"/>
</dbReference>
<organism evidence="4 5">
    <name type="scientific">Ramlibacter agri</name>
    <dbReference type="NCBI Taxonomy" id="2728837"/>
    <lineage>
        <taxon>Bacteria</taxon>
        <taxon>Pseudomonadati</taxon>
        <taxon>Pseudomonadota</taxon>
        <taxon>Betaproteobacteria</taxon>
        <taxon>Burkholderiales</taxon>
        <taxon>Comamonadaceae</taxon>
        <taxon>Ramlibacter</taxon>
    </lineage>
</organism>
<protein>
    <submittedName>
        <fullName evidence="4">Diguanylate cyclase</fullName>
    </submittedName>
</protein>
<dbReference type="InterPro" id="IPR029787">
    <property type="entry name" value="Nucleotide_cyclase"/>
</dbReference>
<feature type="transmembrane region" description="Helical" evidence="1">
    <location>
        <begin position="316"/>
        <end position="337"/>
    </location>
</feature>
<dbReference type="SUPFAM" id="SSF55073">
    <property type="entry name" value="Nucleotide cyclase"/>
    <property type="match status" value="1"/>
</dbReference>
<gene>
    <name evidence="4" type="ORF">HHL11_05270</name>
</gene>
<dbReference type="AlphaFoldDB" id="A0A848H0K0"/>
<feature type="transmembrane region" description="Helical" evidence="1">
    <location>
        <begin position="374"/>
        <end position="394"/>
    </location>
</feature>
<evidence type="ECO:0000313" key="5">
    <source>
        <dbReference type="Proteomes" id="UP000541185"/>
    </source>
</evidence>
<dbReference type="InterPro" id="IPR000160">
    <property type="entry name" value="GGDEF_dom"/>
</dbReference>
<dbReference type="SMART" id="SM00267">
    <property type="entry name" value="GGDEF"/>
    <property type="match status" value="1"/>
</dbReference>
<dbReference type="InterPro" id="IPR052155">
    <property type="entry name" value="Biofilm_reg_signaling"/>
</dbReference>
<feature type="transmembrane region" description="Helical" evidence="1">
    <location>
        <begin position="222"/>
        <end position="241"/>
    </location>
</feature>
<proteinExistence type="predicted"/>